<dbReference type="Proteomes" id="UP000322917">
    <property type="component" value="Unassembled WGS sequence"/>
</dbReference>
<accession>A0A1M6GRD9</accession>
<reference evidence="1 2" key="1">
    <citation type="submission" date="2016-11" db="EMBL/GenBank/DDBJ databases">
        <authorList>
            <person name="Varghese N."/>
            <person name="Submissions S."/>
        </authorList>
    </citation>
    <scope>NUCLEOTIDE SEQUENCE [LARGE SCALE GENOMIC DNA]</scope>
    <source>
        <strain evidence="1 2">DSM 15287</strain>
    </source>
</reference>
<dbReference type="NCBIfam" id="TIGR01560">
    <property type="entry name" value="put_DNA_pack"/>
    <property type="match status" value="1"/>
</dbReference>
<dbReference type="EMBL" id="FQZD01000012">
    <property type="protein sequence ID" value="SHJ12472.1"/>
    <property type="molecule type" value="Genomic_DNA"/>
</dbReference>
<dbReference type="AlphaFoldDB" id="A0A1M6GRD9"/>
<evidence type="ECO:0000313" key="2">
    <source>
        <dbReference type="Proteomes" id="UP000322917"/>
    </source>
</evidence>
<dbReference type="InterPro" id="IPR021146">
    <property type="entry name" value="Phage_gp6-like_head-tail"/>
</dbReference>
<dbReference type="Pfam" id="PF05135">
    <property type="entry name" value="Phage_connect_1"/>
    <property type="match status" value="1"/>
</dbReference>
<name>A0A1M6GRD9_9FIRM</name>
<dbReference type="Gene3D" id="1.10.3230.30">
    <property type="entry name" value="Phage gp6-like head-tail connector protein"/>
    <property type="match status" value="1"/>
</dbReference>
<evidence type="ECO:0000313" key="1">
    <source>
        <dbReference type="EMBL" id="SHJ12472.1"/>
    </source>
</evidence>
<dbReference type="OrthoDB" id="5654at2"/>
<keyword evidence="2" id="KW-1185">Reference proteome</keyword>
<dbReference type="RefSeq" id="WP_149734561.1">
    <property type="nucleotide sequence ID" value="NZ_FQZD01000012.1"/>
</dbReference>
<proteinExistence type="predicted"/>
<gene>
    <name evidence="1" type="ORF">SAMN02745170_01795</name>
</gene>
<protein>
    <submittedName>
        <fullName evidence="1">Phage gp6-like head-tail connector protein</fullName>
    </submittedName>
</protein>
<dbReference type="InterPro" id="IPR006450">
    <property type="entry name" value="Phage_HK97_gp6-like"/>
</dbReference>
<dbReference type="CDD" id="cd08054">
    <property type="entry name" value="gp6"/>
    <property type="match status" value="1"/>
</dbReference>
<organism evidence="1 2">
    <name type="scientific">Propionispora hippei DSM 15287</name>
    <dbReference type="NCBI Taxonomy" id="1123003"/>
    <lineage>
        <taxon>Bacteria</taxon>
        <taxon>Bacillati</taxon>
        <taxon>Bacillota</taxon>
        <taxon>Negativicutes</taxon>
        <taxon>Selenomonadales</taxon>
        <taxon>Sporomusaceae</taxon>
        <taxon>Propionispora</taxon>
    </lineage>
</organism>
<sequence length="88" mass="9831">MAEPLTLTEIKEYLRIDGEEGNSLLTALLSAAISHSENYLQAPLPSETPTPVKQALLILIGHFYEQRAGEDIPNVVYVLLSPYRAHLW</sequence>